<name>A0A1B9H1F6_9TREE</name>
<dbReference type="PROSITE" id="PS51324">
    <property type="entry name" value="ERV_ALR"/>
    <property type="match status" value="1"/>
</dbReference>
<dbReference type="InterPro" id="IPR017905">
    <property type="entry name" value="ERV/ALR_sulphydryl_oxidase"/>
</dbReference>
<dbReference type="Proteomes" id="UP000092666">
    <property type="component" value="Unassembled WGS sequence"/>
</dbReference>
<protein>
    <recommendedName>
        <fullName evidence="6">Sulfhydryl oxidase</fullName>
        <ecNumber evidence="6">1.8.3.2</ecNumber>
    </recommendedName>
</protein>
<evidence type="ECO:0000256" key="7">
    <source>
        <dbReference type="SAM" id="MobiDB-lite"/>
    </source>
</evidence>
<comment type="catalytic activity">
    <reaction evidence="6">
        <text>2 R'C(R)SH + O2 = R'C(R)S-S(R)CR' + H2O2</text>
        <dbReference type="Rhea" id="RHEA:17357"/>
        <dbReference type="ChEBI" id="CHEBI:15379"/>
        <dbReference type="ChEBI" id="CHEBI:16240"/>
        <dbReference type="ChEBI" id="CHEBI:16520"/>
        <dbReference type="ChEBI" id="CHEBI:17412"/>
        <dbReference type="EC" id="1.8.3.2"/>
    </reaction>
</comment>
<evidence type="ECO:0000313" key="9">
    <source>
        <dbReference type="EMBL" id="OCF37087.1"/>
    </source>
</evidence>
<evidence type="ECO:0000256" key="1">
    <source>
        <dbReference type="ARBA" id="ARBA00001974"/>
    </source>
</evidence>
<evidence type="ECO:0000256" key="3">
    <source>
        <dbReference type="ARBA" id="ARBA00022827"/>
    </source>
</evidence>
<keyword evidence="4 6" id="KW-0560">Oxidoreductase</keyword>
<evidence type="ECO:0000256" key="5">
    <source>
        <dbReference type="ARBA" id="ARBA00023157"/>
    </source>
</evidence>
<dbReference type="EMBL" id="KI669493">
    <property type="protein sequence ID" value="OCF37087.1"/>
    <property type="molecule type" value="Genomic_DNA"/>
</dbReference>
<accession>A0A1B9H1F6</accession>
<dbReference type="Pfam" id="PF04777">
    <property type="entry name" value="Evr1_Alr"/>
    <property type="match status" value="1"/>
</dbReference>
<proteinExistence type="predicted"/>
<keyword evidence="6" id="KW-1133">Transmembrane helix</keyword>
<evidence type="ECO:0000313" key="10">
    <source>
        <dbReference type="Proteomes" id="UP000092666"/>
    </source>
</evidence>
<dbReference type="GO" id="GO:0005739">
    <property type="term" value="C:mitochondrion"/>
    <property type="evidence" value="ECO:0007669"/>
    <property type="project" value="TreeGrafter"/>
</dbReference>
<organism evidence="9 10">
    <name type="scientific">Kwoniella heveanensis BCC8398</name>
    <dbReference type="NCBI Taxonomy" id="1296120"/>
    <lineage>
        <taxon>Eukaryota</taxon>
        <taxon>Fungi</taxon>
        <taxon>Dikarya</taxon>
        <taxon>Basidiomycota</taxon>
        <taxon>Agaricomycotina</taxon>
        <taxon>Tremellomycetes</taxon>
        <taxon>Tremellales</taxon>
        <taxon>Cryptococcaceae</taxon>
        <taxon>Kwoniella</taxon>
    </lineage>
</organism>
<dbReference type="STRING" id="1296120.A0A1B9H1F6"/>
<reference evidence="10" key="2">
    <citation type="submission" date="2013-12" db="EMBL/GenBank/DDBJ databases">
        <title>Evolution of pathogenesis and genome organization in the Tremellales.</title>
        <authorList>
            <person name="Cuomo C."/>
            <person name="Litvintseva A."/>
            <person name="Heitman J."/>
            <person name="Chen Y."/>
            <person name="Sun S."/>
            <person name="Springer D."/>
            <person name="Dromer F."/>
            <person name="Young S."/>
            <person name="Zeng Q."/>
            <person name="Chapman S."/>
            <person name="Gujja S."/>
            <person name="Saif S."/>
            <person name="Birren B."/>
        </authorList>
    </citation>
    <scope>NUCLEOTIDE SEQUENCE [LARGE SCALE GENOMIC DNA]</scope>
    <source>
        <strain evidence="10">BCC8398</strain>
    </source>
</reference>
<dbReference type="AlphaFoldDB" id="A0A1B9H1F6"/>
<dbReference type="PANTHER" id="PTHR12645">
    <property type="entry name" value="ALR/ERV"/>
    <property type="match status" value="1"/>
</dbReference>
<feature type="region of interest" description="Disordered" evidence="7">
    <location>
        <begin position="228"/>
        <end position="404"/>
    </location>
</feature>
<dbReference type="FunFam" id="1.20.120.310:FF:000002">
    <property type="entry name" value="Sulfhydryl oxidase"/>
    <property type="match status" value="1"/>
</dbReference>
<evidence type="ECO:0000256" key="4">
    <source>
        <dbReference type="ARBA" id="ARBA00023002"/>
    </source>
</evidence>
<gene>
    <name evidence="9" type="ORF">I316_00992</name>
</gene>
<evidence type="ECO:0000259" key="8">
    <source>
        <dbReference type="PROSITE" id="PS51324"/>
    </source>
</evidence>
<evidence type="ECO:0000256" key="6">
    <source>
        <dbReference type="RuleBase" id="RU371123"/>
    </source>
</evidence>
<keyword evidence="10" id="KW-1185">Reference proteome</keyword>
<dbReference type="Gene3D" id="1.20.120.310">
    <property type="entry name" value="ERV/ALR sulfhydryl oxidase domain"/>
    <property type="match status" value="1"/>
</dbReference>
<keyword evidence="5" id="KW-1015">Disulfide bond</keyword>
<comment type="cofactor">
    <cofactor evidence="1 6">
        <name>FAD</name>
        <dbReference type="ChEBI" id="CHEBI:57692"/>
    </cofactor>
</comment>
<feature type="compositionally biased region" description="Polar residues" evidence="7">
    <location>
        <begin position="230"/>
        <end position="240"/>
    </location>
</feature>
<sequence>MLSQLGHAPRFVRLTVLVTVVILVPTLYILYPSPEYVPSPGEVQAGGIDSEHWREPIQPDLNLGVKDYRGSGTEHEREQEQEYVREWQDGAADGRHDDQRGWKGVSEETLSGGVIMPKLGNETAKAELGRSAWRVLHLMTLRYPDEPTEDDRQALKSYFHLFSRLYPCGECAAEFQKLLKEYPPQTSSRKTASLWLCHVHNLVNERLGKPEFDCLTLDATYDCGCGDESASATTDGQSPEETGISPGVGTDAESEVEVERADMDQGEIIHTGADDGEHAEVPFGPHVNSFPGEAQTDPYAEMDPQDDRDRDPRPPQPHGHELEIETEEERDYVDRDDTAGSEDTTATAEDGDAFNGQQGQSVPDWDRGHQGDDWVLDGSGRDDDGIDDKEEEVRWLGGARGQNH</sequence>
<keyword evidence="2 6" id="KW-0285">Flavoprotein</keyword>
<dbReference type="SUPFAM" id="SSF69000">
    <property type="entry name" value="FAD-dependent thiol oxidase"/>
    <property type="match status" value="1"/>
</dbReference>
<dbReference type="GO" id="GO:0050660">
    <property type="term" value="F:flavin adenine dinucleotide binding"/>
    <property type="evidence" value="ECO:0007669"/>
    <property type="project" value="TreeGrafter"/>
</dbReference>
<feature type="transmembrane region" description="Helical" evidence="6">
    <location>
        <begin position="12"/>
        <end position="31"/>
    </location>
</feature>
<dbReference type="OrthoDB" id="59470at2759"/>
<dbReference type="GO" id="GO:0016971">
    <property type="term" value="F:flavin-dependent sulfhydryl oxidase activity"/>
    <property type="evidence" value="ECO:0007669"/>
    <property type="project" value="InterPro"/>
</dbReference>
<dbReference type="EC" id="1.8.3.2" evidence="6"/>
<evidence type="ECO:0000256" key="2">
    <source>
        <dbReference type="ARBA" id="ARBA00022630"/>
    </source>
</evidence>
<keyword evidence="3 6" id="KW-0274">FAD</keyword>
<keyword evidence="6" id="KW-0472">Membrane</keyword>
<dbReference type="PANTHER" id="PTHR12645:SF1">
    <property type="entry name" value="FAD-LINKED SULFHYDRYL OXIDASE ERV2"/>
    <property type="match status" value="1"/>
</dbReference>
<feature type="domain" description="ERV/ALR sulfhydryl oxidase" evidence="8">
    <location>
        <begin position="121"/>
        <end position="221"/>
    </location>
</feature>
<keyword evidence="6" id="KW-0812">Transmembrane</keyword>
<feature type="compositionally biased region" description="Basic and acidic residues" evidence="7">
    <location>
        <begin position="305"/>
        <end position="323"/>
    </location>
</feature>
<reference evidence="9 10" key="1">
    <citation type="submission" date="2013-07" db="EMBL/GenBank/DDBJ databases">
        <title>The Genome Sequence of Cryptococcus heveanensis BCC8398.</title>
        <authorList>
            <consortium name="The Broad Institute Genome Sequencing Platform"/>
            <person name="Cuomo C."/>
            <person name="Litvintseva A."/>
            <person name="Chen Y."/>
            <person name="Heitman J."/>
            <person name="Sun S."/>
            <person name="Springer D."/>
            <person name="Dromer F."/>
            <person name="Young S.K."/>
            <person name="Zeng Q."/>
            <person name="Gargeya S."/>
            <person name="Fitzgerald M."/>
            <person name="Abouelleil A."/>
            <person name="Alvarado L."/>
            <person name="Berlin A.M."/>
            <person name="Chapman S.B."/>
            <person name="Dewar J."/>
            <person name="Goldberg J."/>
            <person name="Griggs A."/>
            <person name="Gujja S."/>
            <person name="Hansen M."/>
            <person name="Howarth C."/>
            <person name="Imamovic A."/>
            <person name="Larimer J."/>
            <person name="McCowan C."/>
            <person name="Murphy C."/>
            <person name="Pearson M."/>
            <person name="Priest M."/>
            <person name="Roberts A."/>
            <person name="Saif S."/>
            <person name="Shea T."/>
            <person name="Sykes S."/>
            <person name="Wortman J."/>
            <person name="Nusbaum C."/>
            <person name="Birren B."/>
        </authorList>
    </citation>
    <scope>NUCLEOTIDE SEQUENCE [LARGE SCALE GENOMIC DNA]</scope>
    <source>
        <strain evidence="9 10">BCC8398</strain>
    </source>
</reference>
<dbReference type="InterPro" id="IPR036774">
    <property type="entry name" value="ERV/ALR_sulphydryl_oxid_sf"/>
</dbReference>
<dbReference type="InterPro" id="IPR039799">
    <property type="entry name" value="ALR/ERV"/>
</dbReference>